<feature type="domain" description="DUF7721" evidence="2">
    <location>
        <begin position="49"/>
        <end position="121"/>
    </location>
</feature>
<evidence type="ECO:0000256" key="1">
    <source>
        <dbReference type="SAM" id="MobiDB-lite"/>
    </source>
</evidence>
<feature type="compositionally biased region" description="Gly residues" evidence="1">
    <location>
        <begin position="219"/>
        <end position="239"/>
    </location>
</feature>
<reference evidence="3 4" key="1">
    <citation type="submission" date="2024-04" db="EMBL/GenBank/DDBJ databases">
        <title>genome sequences of Mucor flavus KT1a and Helicostylum pulchrum KT1b strains isolated from the surface of a dry-aged beef.</title>
        <authorList>
            <person name="Toyotome T."/>
            <person name="Hosono M."/>
            <person name="Torimaru M."/>
            <person name="Fukuda K."/>
            <person name="Mikami N."/>
        </authorList>
    </citation>
    <scope>NUCLEOTIDE SEQUENCE [LARGE SCALE GENOMIC DNA]</scope>
    <source>
        <strain evidence="3 4">KT1a</strain>
    </source>
</reference>
<feature type="region of interest" description="Disordered" evidence="1">
    <location>
        <begin position="176"/>
        <end position="294"/>
    </location>
</feature>
<sequence length="826" mass="91230">MSGYGQYQGGESASYQGGESASYQGGNQGNYQGGNQGNYQGGNQGYNQSGNQGGQENDHFSSILSGVMGNTSNQKPAEDHEIRAAHESYEQVINNPNQNNSPQAIGNAAAVQALERSQQSGGGMSDMISMAMSQAVKLLGNSGGGGSGQSGGGDNKGAAIQQAAMMAVKLYMSKQATGGGNGGNNSSSGGIGSLMGMLMGSSGGNNNNQQQQQQQSSSGGMGGIGAMVGSLLGGSGGGSNNNNNSNQKYDNSNMYPAPSGNNQQNYQQQNNNQQQQQNYNQVPPQAQQQQQGGVDYGAMASDYKPDFGVYVKGLSKRLVVLVAEFKPKESKQKQESDLVKIGKRMSIMLNKLLIIGVEDPVTYGILVSRDIMYAFKMNLAAGKLYIMTQLSAVQLVKGADDLTCITTIVSKLVQIKQGKYTRTQKNFRITLVQYIFRSIICVLVRGTAHFINDFKLGQTIVVQYNAMSWSLRNNLREVKVYDVHPSPTENTERLSHFTAVDTIYFKFCDFNNLYTIDQEIKKIRSVRSVNVDCFECTSDTYHTPIIQTNSTVCVLPQIKQLDIRKIHITARDTEQAWTVPPLSTKFALPFMRYPLRIASVGVTYIPLINLDQALMEFYNQERIIKKFSVYYKHNTEASRGSSYMSVWTYKKYKMFISINYAKVNSKPILPRIGMIEHNGDFFQDINVDIGFDFDSIDLLVANSTQEEDCLSSILSKCLNLKSISVAYTMLRSFGASLQQQKIPFLQRLELDRSLVYGSFLLDMLFHLPFIDQFIISECQFDGETEKNVTINMSDTKFTKILYIDDSIDIDKVVFNSKSTKFYMENI</sequence>
<feature type="compositionally biased region" description="Gly residues" evidence="1">
    <location>
        <begin position="177"/>
        <end position="193"/>
    </location>
</feature>
<keyword evidence="4" id="KW-1185">Reference proteome</keyword>
<feature type="compositionally biased region" description="Polar residues" evidence="1">
    <location>
        <begin position="60"/>
        <end position="75"/>
    </location>
</feature>
<feature type="compositionally biased region" description="Low complexity" evidence="1">
    <location>
        <begin position="261"/>
        <end position="291"/>
    </location>
</feature>
<organism evidence="3 4">
    <name type="scientific">Mucor flavus</name>
    <dbReference type="NCBI Taxonomy" id="439312"/>
    <lineage>
        <taxon>Eukaryota</taxon>
        <taxon>Fungi</taxon>
        <taxon>Fungi incertae sedis</taxon>
        <taxon>Mucoromycota</taxon>
        <taxon>Mucoromycotina</taxon>
        <taxon>Mucoromycetes</taxon>
        <taxon>Mucorales</taxon>
        <taxon>Mucorineae</taxon>
        <taxon>Mucoraceae</taxon>
        <taxon>Mucor</taxon>
    </lineage>
</organism>
<dbReference type="PANTHER" id="PTHR39477">
    <property type="entry name" value="CHROMOSOME 8, WHOLE GENOME SHOTGUN SEQUENCE"/>
    <property type="match status" value="1"/>
</dbReference>
<gene>
    <name evidence="3" type="ORF">MFLAVUS_002571</name>
</gene>
<feature type="compositionally biased region" description="Gly residues" evidence="1">
    <location>
        <begin position="26"/>
        <end position="44"/>
    </location>
</feature>
<evidence type="ECO:0000313" key="4">
    <source>
        <dbReference type="Proteomes" id="UP001473302"/>
    </source>
</evidence>
<evidence type="ECO:0000259" key="2">
    <source>
        <dbReference type="Pfam" id="PF24845"/>
    </source>
</evidence>
<accession>A0ABP9YQN2</accession>
<feature type="compositionally biased region" description="Low complexity" evidence="1">
    <location>
        <begin position="194"/>
        <end position="218"/>
    </location>
</feature>
<name>A0ABP9YQN2_9FUNG</name>
<dbReference type="PANTHER" id="PTHR39477:SF1">
    <property type="entry name" value="BETA-FLANKING PROTEIN"/>
    <property type="match status" value="1"/>
</dbReference>
<dbReference type="EMBL" id="BAABUK010000004">
    <property type="protein sequence ID" value="GAA5809166.1"/>
    <property type="molecule type" value="Genomic_DNA"/>
</dbReference>
<dbReference type="SUPFAM" id="SSF52047">
    <property type="entry name" value="RNI-like"/>
    <property type="match status" value="1"/>
</dbReference>
<dbReference type="Proteomes" id="UP001473302">
    <property type="component" value="Unassembled WGS sequence"/>
</dbReference>
<feature type="region of interest" description="Disordered" evidence="1">
    <location>
        <begin position="1"/>
        <end position="78"/>
    </location>
</feature>
<comment type="caution">
    <text evidence="3">The sequence shown here is derived from an EMBL/GenBank/DDBJ whole genome shotgun (WGS) entry which is preliminary data.</text>
</comment>
<dbReference type="InterPro" id="IPR056138">
    <property type="entry name" value="DUF7721"/>
</dbReference>
<evidence type="ECO:0000313" key="3">
    <source>
        <dbReference type="EMBL" id="GAA5809166.1"/>
    </source>
</evidence>
<proteinExistence type="predicted"/>
<protein>
    <recommendedName>
        <fullName evidence="2">DUF7721 domain-containing protein</fullName>
    </recommendedName>
</protein>
<feature type="compositionally biased region" description="Polar residues" evidence="1">
    <location>
        <begin position="9"/>
        <end position="21"/>
    </location>
</feature>
<dbReference type="Pfam" id="PF24845">
    <property type="entry name" value="DUF7721"/>
    <property type="match status" value="1"/>
</dbReference>